<organism evidence="9 10">
    <name type="scientific">Leptospira stimsonii</name>
    <dbReference type="NCBI Taxonomy" id="2202203"/>
    <lineage>
        <taxon>Bacteria</taxon>
        <taxon>Pseudomonadati</taxon>
        <taxon>Spirochaetota</taxon>
        <taxon>Spirochaetia</taxon>
        <taxon>Leptospirales</taxon>
        <taxon>Leptospiraceae</taxon>
        <taxon>Leptospira</taxon>
    </lineage>
</organism>
<keyword evidence="6" id="KW-0238">DNA-binding</keyword>
<keyword evidence="4 8" id="KW-0378">Hydrolase</keyword>
<dbReference type="PANTHER" id="PTHR13604">
    <property type="entry name" value="DC12-RELATED"/>
    <property type="match status" value="1"/>
</dbReference>
<comment type="caution">
    <text evidence="9">The sequence shown here is derived from an EMBL/GenBank/DDBJ whole genome shotgun (WGS) entry which is preliminary data.</text>
</comment>
<name>A0ABY2N551_9LEPT</name>
<comment type="similarity">
    <text evidence="1 8">Belongs to the SOS response-associated peptidase family.</text>
</comment>
<keyword evidence="3" id="KW-0227">DNA damage</keyword>
<evidence type="ECO:0000313" key="10">
    <source>
        <dbReference type="Proteomes" id="UP000297422"/>
    </source>
</evidence>
<evidence type="ECO:0000256" key="5">
    <source>
        <dbReference type="ARBA" id="ARBA00023124"/>
    </source>
</evidence>
<dbReference type="EC" id="3.4.-.-" evidence="8"/>
<protein>
    <recommendedName>
        <fullName evidence="8">Abasic site processing protein</fullName>
        <ecNumber evidence="8">3.4.-.-</ecNumber>
    </recommendedName>
</protein>
<evidence type="ECO:0000256" key="7">
    <source>
        <dbReference type="ARBA" id="ARBA00023239"/>
    </source>
</evidence>
<evidence type="ECO:0000313" key="9">
    <source>
        <dbReference type="EMBL" id="TGM17264.1"/>
    </source>
</evidence>
<dbReference type="EMBL" id="RQGT01000059">
    <property type="protein sequence ID" value="TGM17264.1"/>
    <property type="molecule type" value="Genomic_DNA"/>
</dbReference>
<evidence type="ECO:0000256" key="6">
    <source>
        <dbReference type="ARBA" id="ARBA00023125"/>
    </source>
</evidence>
<keyword evidence="5" id="KW-0190">Covalent protein-DNA linkage</keyword>
<keyword evidence="2 8" id="KW-0645">Protease</keyword>
<dbReference type="Gene3D" id="3.90.1680.10">
    <property type="entry name" value="SOS response associated peptidase-like"/>
    <property type="match status" value="1"/>
</dbReference>
<evidence type="ECO:0000256" key="4">
    <source>
        <dbReference type="ARBA" id="ARBA00022801"/>
    </source>
</evidence>
<dbReference type="PANTHER" id="PTHR13604:SF0">
    <property type="entry name" value="ABASIC SITE PROCESSING PROTEIN HMCES"/>
    <property type="match status" value="1"/>
</dbReference>
<evidence type="ECO:0000256" key="2">
    <source>
        <dbReference type="ARBA" id="ARBA00022670"/>
    </source>
</evidence>
<gene>
    <name evidence="9" type="ORF">EHQ90_07730</name>
</gene>
<dbReference type="Pfam" id="PF02586">
    <property type="entry name" value="SRAP"/>
    <property type="match status" value="1"/>
</dbReference>
<dbReference type="SUPFAM" id="SSF143081">
    <property type="entry name" value="BB1717-like"/>
    <property type="match status" value="1"/>
</dbReference>
<dbReference type="RefSeq" id="WP_135684569.1">
    <property type="nucleotide sequence ID" value="NZ_RQEQ01000080.1"/>
</dbReference>
<evidence type="ECO:0000256" key="8">
    <source>
        <dbReference type="RuleBase" id="RU364100"/>
    </source>
</evidence>
<evidence type="ECO:0000256" key="1">
    <source>
        <dbReference type="ARBA" id="ARBA00008136"/>
    </source>
</evidence>
<dbReference type="Proteomes" id="UP000297422">
    <property type="component" value="Unassembled WGS sequence"/>
</dbReference>
<sequence>MCNKFAQIVTHADGTQRWIRPNFDPPTRDFDVAVRYELMKSAVERFPKQQIEVVYRAKSGIEKLNSFQWGLPKSGTSAVITNTRIENIKGFWSRFSNNRVLIPITNFFEFKEESGLKKPHSIWFKDFPIAYMAGIAGSFQPEENSDPIRWVTIITQEANSLMRQIHNHGENRFRQPCLVRPEYWDSWLGNLNYSEDSFFQFCKGYLSDEISVQEIEVPGSQMGLFSNPT</sequence>
<keyword evidence="10" id="KW-1185">Reference proteome</keyword>
<proteinExistence type="inferred from homology"/>
<dbReference type="InterPro" id="IPR036590">
    <property type="entry name" value="SRAP-like"/>
</dbReference>
<evidence type="ECO:0000256" key="3">
    <source>
        <dbReference type="ARBA" id="ARBA00022763"/>
    </source>
</evidence>
<accession>A0ABY2N551</accession>
<keyword evidence="7" id="KW-0456">Lyase</keyword>
<reference evidence="10" key="1">
    <citation type="journal article" date="2019" name="PLoS Negl. Trop. Dis.">
        <title>Revisiting the worldwide diversity of Leptospira species in the environment.</title>
        <authorList>
            <person name="Vincent A.T."/>
            <person name="Schiettekatte O."/>
            <person name="Bourhy P."/>
            <person name="Veyrier F.J."/>
            <person name="Picardeau M."/>
        </authorList>
    </citation>
    <scope>NUCLEOTIDE SEQUENCE [LARGE SCALE GENOMIC DNA]</scope>
    <source>
        <strain evidence="10">201702407</strain>
    </source>
</reference>
<dbReference type="InterPro" id="IPR003738">
    <property type="entry name" value="SRAP"/>
</dbReference>